<keyword evidence="5" id="KW-0411">Iron-sulfur</keyword>
<dbReference type="GO" id="GO:0008942">
    <property type="term" value="F:nitrite reductase [NAD(P)H] activity"/>
    <property type="evidence" value="ECO:0007669"/>
    <property type="project" value="InterPro"/>
</dbReference>
<dbReference type="AlphaFoldDB" id="A0A166JP33"/>
<dbReference type="SUPFAM" id="SSF50022">
    <property type="entry name" value="ISP domain"/>
    <property type="match status" value="1"/>
</dbReference>
<dbReference type="EMBL" id="LWAJ01000124">
    <property type="protein sequence ID" value="KZL49956.1"/>
    <property type="molecule type" value="Genomic_DNA"/>
</dbReference>
<dbReference type="GO" id="GO:0042128">
    <property type="term" value="P:nitrate assimilation"/>
    <property type="evidence" value="ECO:0007669"/>
    <property type="project" value="UniProtKB-KW"/>
</dbReference>
<dbReference type="PROSITE" id="PS51296">
    <property type="entry name" value="RIESKE"/>
    <property type="match status" value="1"/>
</dbReference>
<dbReference type="GeneID" id="78015630"/>
<gene>
    <name evidence="8" type="ORF">A2T98_10070</name>
</gene>
<dbReference type="GO" id="GO:0004497">
    <property type="term" value="F:monooxygenase activity"/>
    <property type="evidence" value="ECO:0007669"/>
    <property type="project" value="UniProtKB-ARBA"/>
</dbReference>
<evidence type="ECO:0000256" key="1">
    <source>
        <dbReference type="ARBA" id="ARBA00022714"/>
    </source>
</evidence>
<comment type="caution">
    <text evidence="8">The sequence shown here is derived from an EMBL/GenBank/DDBJ whole genome shotgun (WGS) entry which is preliminary data.</text>
</comment>
<dbReference type="GO" id="GO:0051537">
    <property type="term" value="F:2 iron, 2 sulfur cluster binding"/>
    <property type="evidence" value="ECO:0007669"/>
    <property type="project" value="UniProtKB-KW"/>
</dbReference>
<keyword evidence="2" id="KW-0479">Metal-binding</keyword>
<keyword evidence="3" id="KW-0560">Oxidoreductase</keyword>
<name>A0A166JP33_NODSP</name>
<dbReference type="PANTHER" id="PTHR21496:SF23">
    <property type="entry name" value="3-PHENYLPROPIONATE_CINNAMIC ACID DIOXYGENASE FERREDOXIN SUBUNIT"/>
    <property type="match status" value="1"/>
</dbReference>
<evidence type="ECO:0000256" key="3">
    <source>
        <dbReference type="ARBA" id="ARBA00023002"/>
    </source>
</evidence>
<evidence type="ECO:0000256" key="2">
    <source>
        <dbReference type="ARBA" id="ARBA00022723"/>
    </source>
</evidence>
<evidence type="ECO:0000256" key="4">
    <source>
        <dbReference type="ARBA" id="ARBA00023004"/>
    </source>
</evidence>
<dbReference type="InterPro" id="IPR036922">
    <property type="entry name" value="Rieske_2Fe-2S_sf"/>
</dbReference>
<dbReference type="Proteomes" id="UP000076555">
    <property type="component" value="Unassembled WGS sequence"/>
</dbReference>
<evidence type="ECO:0000313" key="8">
    <source>
        <dbReference type="EMBL" id="KZL49956.1"/>
    </source>
</evidence>
<dbReference type="InterPro" id="IPR017941">
    <property type="entry name" value="Rieske_2Fe-2S"/>
</dbReference>
<evidence type="ECO:0000313" key="9">
    <source>
        <dbReference type="Proteomes" id="UP000076555"/>
    </source>
</evidence>
<dbReference type="PANTHER" id="PTHR21496">
    <property type="entry name" value="FERREDOXIN-RELATED"/>
    <property type="match status" value="1"/>
</dbReference>
<dbReference type="Gene3D" id="2.102.10.10">
    <property type="entry name" value="Rieske [2Fe-2S] iron-sulphur domain"/>
    <property type="match status" value="1"/>
</dbReference>
<sequence length="118" mass="13055">MTWTKVLAADALASEGRQVVKVGTRKILLVNHESQVYAVDNTCPHLKMPMKNGKITEGGAIVCPIHRSAFDLRTGEVQDWCPWPPVVGTILSKISQSKTLSVFPVRVEEGSIWIDLEE</sequence>
<evidence type="ECO:0000259" key="7">
    <source>
        <dbReference type="PROSITE" id="PS51296"/>
    </source>
</evidence>
<dbReference type="RefSeq" id="WP_042203083.1">
    <property type="nucleotide sequence ID" value="NZ_CAWMRI010000124.1"/>
</dbReference>
<evidence type="ECO:0000256" key="6">
    <source>
        <dbReference type="ARBA" id="ARBA00023063"/>
    </source>
</evidence>
<reference evidence="8 9" key="1">
    <citation type="submission" date="2016-04" db="EMBL/GenBank/DDBJ databases">
        <title>Draft Genome Assembly of the Bloom-forming Cyanobacterium Nodularia spumigena Strain CENA596 in Shrimp Production Ponds.</title>
        <authorList>
            <person name="Popin R.V."/>
            <person name="Rigonato J."/>
            <person name="Abreu V.A."/>
            <person name="Andreote A.P."/>
            <person name="Silveira S.B."/>
            <person name="Odebrecht C."/>
            <person name="Fiore M.F."/>
        </authorList>
    </citation>
    <scope>NUCLEOTIDE SEQUENCE [LARGE SCALE GENOMIC DNA]</scope>
    <source>
        <strain evidence="8 9">CENA596</strain>
    </source>
</reference>
<proteinExistence type="predicted"/>
<feature type="domain" description="Rieske" evidence="7">
    <location>
        <begin position="3"/>
        <end position="114"/>
    </location>
</feature>
<dbReference type="Pfam" id="PF13806">
    <property type="entry name" value="Rieske_2"/>
    <property type="match status" value="1"/>
</dbReference>
<dbReference type="GO" id="GO:0046872">
    <property type="term" value="F:metal ion binding"/>
    <property type="evidence" value="ECO:0007669"/>
    <property type="project" value="UniProtKB-KW"/>
</dbReference>
<evidence type="ECO:0000256" key="5">
    <source>
        <dbReference type="ARBA" id="ARBA00023014"/>
    </source>
</evidence>
<keyword evidence="6" id="KW-0534">Nitrate assimilation</keyword>
<organism evidence="8 9">
    <name type="scientific">Nodularia spumigena CENA596</name>
    <dbReference type="NCBI Taxonomy" id="1819295"/>
    <lineage>
        <taxon>Bacteria</taxon>
        <taxon>Bacillati</taxon>
        <taxon>Cyanobacteriota</taxon>
        <taxon>Cyanophyceae</taxon>
        <taxon>Nostocales</taxon>
        <taxon>Nodulariaceae</taxon>
        <taxon>Nodularia</taxon>
    </lineage>
</organism>
<keyword evidence="4" id="KW-0408">Iron</keyword>
<keyword evidence="1" id="KW-0001">2Fe-2S</keyword>
<dbReference type="InterPro" id="IPR012748">
    <property type="entry name" value="Rieske-like_NirD"/>
</dbReference>
<dbReference type="GO" id="GO:0016705">
    <property type="term" value="F:oxidoreductase activity, acting on paired donors, with incorporation or reduction of molecular oxygen"/>
    <property type="evidence" value="ECO:0007669"/>
    <property type="project" value="UniProtKB-ARBA"/>
</dbReference>
<accession>A0A166JP33</accession>
<protein>
    <submittedName>
        <fullName evidence="8">(2Fe-2S)-binding protein</fullName>
    </submittedName>
</protein>